<evidence type="ECO:0000256" key="1">
    <source>
        <dbReference type="SAM" id="MobiDB-lite"/>
    </source>
</evidence>
<dbReference type="InterPro" id="IPR013857">
    <property type="entry name" value="NADH-UbQ_OxRdtase-assoc_prot30"/>
</dbReference>
<proteinExistence type="predicted"/>
<protein>
    <submittedName>
        <fullName evidence="4">CIA30 family protein</fullName>
    </submittedName>
</protein>
<dbReference type="Proteomes" id="UP000654482">
    <property type="component" value="Unassembled WGS sequence"/>
</dbReference>
<organism evidence="4 5">
    <name type="scientific">Lusitaniella coriacea LEGE 07157</name>
    <dbReference type="NCBI Taxonomy" id="945747"/>
    <lineage>
        <taxon>Bacteria</taxon>
        <taxon>Bacillati</taxon>
        <taxon>Cyanobacteriota</taxon>
        <taxon>Cyanophyceae</taxon>
        <taxon>Spirulinales</taxon>
        <taxon>Lusitaniellaceae</taxon>
        <taxon>Lusitaniella</taxon>
    </lineage>
</organism>
<dbReference type="RefSeq" id="WP_194030035.1">
    <property type="nucleotide sequence ID" value="NZ_JADEWZ010000019.1"/>
</dbReference>
<keyword evidence="2" id="KW-0732">Signal</keyword>
<dbReference type="InterPro" id="IPR008979">
    <property type="entry name" value="Galactose-bd-like_sf"/>
</dbReference>
<dbReference type="AlphaFoldDB" id="A0A8J7DXB0"/>
<dbReference type="Gene3D" id="2.60.120.430">
    <property type="entry name" value="Galactose-binding lectin"/>
    <property type="match status" value="1"/>
</dbReference>
<evidence type="ECO:0000256" key="2">
    <source>
        <dbReference type="SAM" id="SignalP"/>
    </source>
</evidence>
<comment type="caution">
    <text evidence="4">The sequence shown here is derived from an EMBL/GenBank/DDBJ whole genome shotgun (WGS) entry which is preliminary data.</text>
</comment>
<reference evidence="4" key="1">
    <citation type="submission" date="2020-10" db="EMBL/GenBank/DDBJ databases">
        <authorList>
            <person name="Castelo-Branco R."/>
            <person name="Eusebio N."/>
            <person name="Adriana R."/>
            <person name="Vieira A."/>
            <person name="Brugerolle De Fraissinette N."/>
            <person name="Rezende De Castro R."/>
            <person name="Schneider M.P."/>
            <person name="Vasconcelos V."/>
            <person name="Leao P.N."/>
        </authorList>
    </citation>
    <scope>NUCLEOTIDE SEQUENCE</scope>
    <source>
        <strain evidence="4">LEGE 07157</strain>
    </source>
</reference>
<keyword evidence="5" id="KW-1185">Reference proteome</keyword>
<dbReference type="SUPFAM" id="SSF49785">
    <property type="entry name" value="Galactose-binding domain-like"/>
    <property type="match status" value="1"/>
</dbReference>
<feature type="region of interest" description="Disordered" evidence="1">
    <location>
        <begin position="32"/>
        <end position="60"/>
    </location>
</feature>
<evidence type="ECO:0000313" key="5">
    <source>
        <dbReference type="Proteomes" id="UP000654482"/>
    </source>
</evidence>
<accession>A0A8J7DXB0</accession>
<sequence>MNQFLTSSFKRRAIALIAISPFFLGGCLNTQSNSPAEPTTSTQSSTANRSTPLIDNLEDGDRFNQWGGTWFTYDDRNQGGDSKVVPEGYSAFRPQPGGAENSSLAARMTGTVTTTYENSFIGMGTDLNNPNNPVDIRGYNGIEFWAKGDGKTYRFKLRSPATADYDDYGYNIAPTPQWKRYEISFEQLEQEGWGQPAEREAALSEIISITWQTLDRPHDSIELAIDNIKFIDSQSTP</sequence>
<dbReference type="Pfam" id="PF08547">
    <property type="entry name" value="CIA30"/>
    <property type="match status" value="1"/>
</dbReference>
<name>A0A8J7DXB0_9CYAN</name>
<feature type="domain" description="NADH:ubiquinone oxidoreductase intermediate-associated protein 30" evidence="3">
    <location>
        <begin position="69"/>
        <end position="216"/>
    </location>
</feature>
<evidence type="ECO:0000313" key="4">
    <source>
        <dbReference type="EMBL" id="MBE9116941.1"/>
    </source>
</evidence>
<feature type="compositionally biased region" description="Polar residues" evidence="1">
    <location>
        <begin position="32"/>
        <end position="53"/>
    </location>
</feature>
<evidence type="ECO:0000259" key="3">
    <source>
        <dbReference type="Pfam" id="PF08547"/>
    </source>
</evidence>
<feature type="chain" id="PRO_5035238521" evidence="2">
    <location>
        <begin position="26"/>
        <end position="237"/>
    </location>
</feature>
<feature type="signal peptide" evidence="2">
    <location>
        <begin position="1"/>
        <end position="25"/>
    </location>
</feature>
<gene>
    <name evidence="4" type="ORF">IQ249_13620</name>
</gene>
<dbReference type="EMBL" id="JADEWZ010000019">
    <property type="protein sequence ID" value="MBE9116941.1"/>
    <property type="molecule type" value="Genomic_DNA"/>
</dbReference>